<feature type="compositionally biased region" description="Basic and acidic residues" evidence="1">
    <location>
        <begin position="115"/>
        <end position="125"/>
    </location>
</feature>
<dbReference type="HOGENOM" id="CLU_1797814_0_0_1"/>
<protein>
    <submittedName>
        <fullName evidence="2">Uncharacterized protein</fullName>
    </submittedName>
</protein>
<evidence type="ECO:0000313" key="3">
    <source>
        <dbReference type="Proteomes" id="UP000009169"/>
    </source>
</evidence>
<evidence type="ECO:0000313" key="2">
    <source>
        <dbReference type="EMBL" id="EGE02605.1"/>
    </source>
</evidence>
<dbReference type="EMBL" id="DS995723">
    <property type="protein sequence ID" value="EGE02605.1"/>
    <property type="molecule type" value="Genomic_DNA"/>
</dbReference>
<sequence>MASHHDLHASPACRCSPPITRRPLAERSTVDVRDGETARSWLVGSLESWRASRLLEVDGIVVDGEQKGPSYPSYTEYYALLETARERKEAQTFANIQRRLHHHSSPAKGRKRTYGRVEKLLRRSDGQPQVSETDDGRTGLLKDR</sequence>
<name>F2PL07_TRIEC</name>
<feature type="region of interest" description="Disordered" evidence="1">
    <location>
        <begin position="97"/>
        <end position="144"/>
    </location>
</feature>
<feature type="compositionally biased region" description="Basic and acidic residues" evidence="1">
    <location>
        <begin position="134"/>
        <end position="144"/>
    </location>
</feature>
<dbReference type="AlphaFoldDB" id="F2PL07"/>
<dbReference type="Proteomes" id="UP000009169">
    <property type="component" value="Unassembled WGS sequence"/>
</dbReference>
<evidence type="ECO:0000256" key="1">
    <source>
        <dbReference type="SAM" id="MobiDB-lite"/>
    </source>
</evidence>
<organism evidence="2 3">
    <name type="scientific">Trichophyton equinum (strain ATCC MYA-4606 / CBS 127.97)</name>
    <name type="common">Horse ringworm fungus</name>
    <dbReference type="NCBI Taxonomy" id="559882"/>
    <lineage>
        <taxon>Eukaryota</taxon>
        <taxon>Fungi</taxon>
        <taxon>Dikarya</taxon>
        <taxon>Ascomycota</taxon>
        <taxon>Pezizomycotina</taxon>
        <taxon>Eurotiomycetes</taxon>
        <taxon>Eurotiomycetidae</taxon>
        <taxon>Onygenales</taxon>
        <taxon>Arthrodermataceae</taxon>
        <taxon>Trichophyton</taxon>
    </lineage>
</organism>
<keyword evidence="3" id="KW-1185">Reference proteome</keyword>
<feature type="compositionally biased region" description="Basic residues" evidence="1">
    <location>
        <begin position="98"/>
        <end position="114"/>
    </location>
</feature>
<feature type="region of interest" description="Disordered" evidence="1">
    <location>
        <begin position="1"/>
        <end position="31"/>
    </location>
</feature>
<reference evidence="3" key="1">
    <citation type="journal article" date="2012" name="MBio">
        <title>Comparative genome analysis of Trichophyton rubrum and related dermatophytes reveals candidate genes involved in infection.</title>
        <authorList>
            <person name="Martinez D.A."/>
            <person name="Oliver B.G."/>
            <person name="Graeser Y."/>
            <person name="Goldberg J.M."/>
            <person name="Li W."/>
            <person name="Martinez-Rossi N.M."/>
            <person name="Monod M."/>
            <person name="Shelest E."/>
            <person name="Barton R.C."/>
            <person name="Birch E."/>
            <person name="Brakhage A.A."/>
            <person name="Chen Z."/>
            <person name="Gurr S.J."/>
            <person name="Heiman D."/>
            <person name="Heitman J."/>
            <person name="Kosti I."/>
            <person name="Rossi A."/>
            <person name="Saif S."/>
            <person name="Samalova M."/>
            <person name="Saunders C.W."/>
            <person name="Shea T."/>
            <person name="Summerbell R.C."/>
            <person name="Xu J."/>
            <person name="Young S."/>
            <person name="Zeng Q."/>
            <person name="Birren B.W."/>
            <person name="Cuomo C.A."/>
            <person name="White T.C."/>
        </authorList>
    </citation>
    <scope>NUCLEOTIDE SEQUENCE [LARGE SCALE GENOMIC DNA]</scope>
    <source>
        <strain evidence="3">ATCC MYA-4606 / CBS 127.97</strain>
    </source>
</reference>
<gene>
    <name evidence="2" type="ORF">TEQG_01640</name>
</gene>
<dbReference type="VEuPathDB" id="FungiDB:TEQG_01640"/>
<accession>F2PL07</accession>
<proteinExistence type="predicted"/>